<accession>A0A518GSK3</accession>
<dbReference type="KEGG" id="peh:Spb1_35150"/>
<keyword evidence="2" id="KW-1185">Reference proteome</keyword>
<dbReference type="OrthoDB" id="207889at2"/>
<dbReference type="RefSeq" id="WP_145302663.1">
    <property type="nucleotide sequence ID" value="NZ_CP036299.1"/>
</dbReference>
<evidence type="ECO:0000313" key="2">
    <source>
        <dbReference type="Proteomes" id="UP000315349"/>
    </source>
</evidence>
<evidence type="ECO:0008006" key="3">
    <source>
        <dbReference type="Google" id="ProtNLM"/>
    </source>
</evidence>
<dbReference type="EMBL" id="CP036299">
    <property type="protein sequence ID" value="QDV31570.1"/>
    <property type="molecule type" value="Genomic_DNA"/>
</dbReference>
<sequence>MFVSSEFFSFSAARWEICCGNRKLLVVNSAFMRVLLLVVVSVGVCLYTVNTSQGQEAGKPGEGGAPAIKKPFCVVQVASIDRVEKASQYIASFFQDRAALEKKYRKWLDEWNEPDGADRNRPLGLMVFLGETIQDEPWFVLSFPVTDPVVFLQGLGKDNPEATPPVKVPGQAGVWEIPEVIPGITHAIEVGDSLLLCNAKVLEKPFRTFARFDDSAKEDAKQFDFSASVRLSEVPPGIRNLIGVGIRAGMAQAAEELAKQSSESSNWPSPEVEKLFKSALRTFLNSYAGAFEKLCADGTDITLGMKIDPELELMEVSIPWHVTAESGASRMIDSWRVQDGRLIKLLETNKPAELNSFAYTGFRAGKTLSPMGGIIAKMMEEAVRAQVKEVEAQRDLVKALKPLQDLTRTVFSGKSLENFSETQPTTATASDGQTAPEKTVFNGLAVTAFAPRKNLSADMTVLLPKLEEIRVNDSQLVQKVSLGVGSFQGLPIHQLDYLMPYQDPAKALEEIPGFPKVELEEKPAGDGAKTPEATLIQQKVYLWISDDLICYSTLSLELTKSRLAEIIEKIQAPADPLASRRKIPFYITSTNLKDLAETMLKPVLPADLPPVDPSVGALKASLRPLENGLVLSYQAEQAWIRLMAIGIEKGLLAAELDEDAEAESK</sequence>
<dbReference type="AlphaFoldDB" id="A0A518GSK3"/>
<gene>
    <name evidence="1" type="ORF">Spb1_35150</name>
</gene>
<protein>
    <recommendedName>
        <fullName evidence="3">DUF3352 domain-containing protein</fullName>
    </recommendedName>
</protein>
<evidence type="ECO:0000313" key="1">
    <source>
        <dbReference type="EMBL" id="QDV31570.1"/>
    </source>
</evidence>
<proteinExistence type="predicted"/>
<organism evidence="1 2">
    <name type="scientific">Planctopirus ephydatiae</name>
    <dbReference type="NCBI Taxonomy" id="2528019"/>
    <lineage>
        <taxon>Bacteria</taxon>
        <taxon>Pseudomonadati</taxon>
        <taxon>Planctomycetota</taxon>
        <taxon>Planctomycetia</taxon>
        <taxon>Planctomycetales</taxon>
        <taxon>Planctomycetaceae</taxon>
        <taxon>Planctopirus</taxon>
    </lineage>
</organism>
<dbReference type="Proteomes" id="UP000315349">
    <property type="component" value="Chromosome"/>
</dbReference>
<reference evidence="1 2" key="1">
    <citation type="submission" date="2019-02" db="EMBL/GenBank/DDBJ databases">
        <title>Deep-cultivation of Planctomycetes and their phenomic and genomic characterization uncovers novel biology.</title>
        <authorList>
            <person name="Wiegand S."/>
            <person name="Jogler M."/>
            <person name="Boedeker C."/>
            <person name="Pinto D."/>
            <person name="Vollmers J."/>
            <person name="Rivas-Marin E."/>
            <person name="Kohn T."/>
            <person name="Peeters S.H."/>
            <person name="Heuer A."/>
            <person name="Rast P."/>
            <person name="Oberbeckmann S."/>
            <person name="Bunk B."/>
            <person name="Jeske O."/>
            <person name="Meyerdierks A."/>
            <person name="Storesund J.E."/>
            <person name="Kallscheuer N."/>
            <person name="Luecker S."/>
            <person name="Lage O.M."/>
            <person name="Pohl T."/>
            <person name="Merkel B.J."/>
            <person name="Hornburger P."/>
            <person name="Mueller R.-W."/>
            <person name="Bruemmer F."/>
            <person name="Labrenz M."/>
            <person name="Spormann A.M."/>
            <person name="Op den Camp H."/>
            <person name="Overmann J."/>
            <person name="Amann R."/>
            <person name="Jetten M.S.M."/>
            <person name="Mascher T."/>
            <person name="Medema M.H."/>
            <person name="Devos D.P."/>
            <person name="Kaster A.-K."/>
            <person name="Ovreas L."/>
            <person name="Rohde M."/>
            <person name="Galperin M.Y."/>
            <person name="Jogler C."/>
        </authorList>
    </citation>
    <scope>NUCLEOTIDE SEQUENCE [LARGE SCALE GENOMIC DNA]</scope>
    <source>
        <strain evidence="1 2">Spb1</strain>
    </source>
</reference>
<name>A0A518GSK3_9PLAN</name>